<dbReference type="InterPro" id="IPR052073">
    <property type="entry name" value="Amide_Lactam_Regulators"/>
</dbReference>
<gene>
    <name evidence="9" type="ORF">F503_07608</name>
</gene>
<dbReference type="Pfam" id="PF00172">
    <property type="entry name" value="Zn_clus"/>
    <property type="match status" value="1"/>
</dbReference>
<dbReference type="SMART" id="SM00066">
    <property type="entry name" value="GAL4"/>
    <property type="match status" value="1"/>
</dbReference>
<dbReference type="HOGENOM" id="CLU_006329_4_1_1"/>
<evidence type="ECO:0000256" key="1">
    <source>
        <dbReference type="ARBA" id="ARBA00022723"/>
    </source>
</evidence>
<dbReference type="GO" id="GO:0000981">
    <property type="term" value="F:DNA-binding transcription factor activity, RNA polymerase II-specific"/>
    <property type="evidence" value="ECO:0007669"/>
    <property type="project" value="InterPro"/>
</dbReference>
<dbReference type="VEuPathDB" id="FungiDB:F503_07608"/>
<dbReference type="SMART" id="SM00906">
    <property type="entry name" value="Fungal_trans"/>
    <property type="match status" value="1"/>
</dbReference>
<keyword evidence="10" id="KW-1185">Reference proteome</keyword>
<evidence type="ECO:0000313" key="9">
    <source>
        <dbReference type="EMBL" id="EPE09832.1"/>
    </source>
</evidence>
<dbReference type="GO" id="GO:0008270">
    <property type="term" value="F:zinc ion binding"/>
    <property type="evidence" value="ECO:0007669"/>
    <property type="project" value="InterPro"/>
</dbReference>
<evidence type="ECO:0000256" key="3">
    <source>
        <dbReference type="ARBA" id="ARBA00023015"/>
    </source>
</evidence>
<feature type="compositionally biased region" description="Low complexity" evidence="7">
    <location>
        <begin position="52"/>
        <end position="62"/>
    </location>
</feature>
<keyword evidence="2" id="KW-0862">Zinc</keyword>
<dbReference type="InterPro" id="IPR001138">
    <property type="entry name" value="Zn2Cys6_DnaBD"/>
</dbReference>
<dbReference type="SUPFAM" id="SSF57701">
    <property type="entry name" value="Zn2/Cys6 DNA-binding domain"/>
    <property type="match status" value="1"/>
</dbReference>
<sequence>MSSARRQMHSCDICRRRKVRCDAVDEQPCSSCTRSGLDCRFIVGWRRKRAAARQQSQLQQSAHPTPSASSPISPNGKRSIQQSPRTASTCLPSPLQAPSRHCSKSRSSSESSQSTPSSQSNAVKGNGTSPIPPEEVALSINIAENGLHRFFRDGLPSSSWGVFDAPDSIRVTYVGTHISNMTHLIKLDEPRPHYLVYPYPQIRPPLRLGPRRRTNGNEHGDGDGDANVQSRDTQPPVLMDLPNTHEILSFPELEIRDDFVNAYFEKINPYFPVIDEYDFRARYADPDPDKQPPLVLLHSVLLVGAHVSSHPKAIEARHIIKAVLFRRAKCVFEMRHEQDRMHLVQAALLFTWHLQNGDTASCNSSFWLGVACRIGFGVGLHRNLLKDPLVPGRMPISDRRLWRRIWWILFQAEMFSALEHGRPPAIRREDFDQEPLCVEDFREVSGCTNDRLQASYFIKQVELSRIALDIIGLSAPGIASTLTTTALRLRADELNAQLVQWKLSLPSSTGNKASDYGDISLRMEYHTLVIHLYRLIAGVDTASSRTMDETEAQRRIVSGASADIVSAFESLNEKKLLAQCPFTAVTSLTTAAIHIAKDVQYALGAGPSSMLAVNSLCLLERVCIAAEHLSVFWPNAEGVRKVFRSLFERFTAALNGMQQGGHSLYGEPQLDESLVGGVDWAEILGQTWNSSSFPDTGQAWDASLFGLD</sequence>
<dbReference type="InterPro" id="IPR036864">
    <property type="entry name" value="Zn2-C6_fun-type_DNA-bd_sf"/>
</dbReference>
<accession>S3CAD8</accession>
<dbReference type="Proteomes" id="UP000016923">
    <property type="component" value="Unassembled WGS sequence"/>
</dbReference>
<feature type="compositionally biased region" description="Low complexity" evidence="7">
    <location>
        <begin position="105"/>
        <end position="120"/>
    </location>
</feature>
<dbReference type="GO" id="GO:0003677">
    <property type="term" value="F:DNA binding"/>
    <property type="evidence" value="ECO:0007669"/>
    <property type="project" value="UniProtKB-KW"/>
</dbReference>
<keyword evidence="3" id="KW-0805">Transcription regulation</keyword>
<keyword evidence="5" id="KW-0804">Transcription</keyword>
<dbReference type="AlphaFoldDB" id="S3CAD8"/>
<dbReference type="EMBL" id="KE148147">
    <property type="protein sequence ID" value="EPE09832.1"/>
    <property type="molecule type" value="Genomic_DNA"/>
</dbReference>
<dbReference type="Pfam" id="PF04082">
    <property type="entry name" value="Fungal_trans"/>
    <property type="match status" value="1"/>
</dbReference>
<feature type="compositionally biased region" description="Polar residues" evidence="7">
    <location>
        <begin position="63"/>
        <end position="91"/>
    </location>
</feature>
<evidence type="ECO:0000256" key="4">
    <source>
        <dbReference type="ARBA" id="ARBA00023125"/>
    </source>
</evidence>
<evidence type="ECO:0000256" key="5">
    <source>
        <dbReference type="ARBA" id="ARBA00023163"/>
    </source>
</evidence>
<keyword evidence="6" id="KW-0539">Nucleus</keyword>
<evidence type="ECO:0000256" key="2">
    <source>
        <dbReference type="ARBA" id="ARBA00022833"/>
    </source>
</evidence>
<dbReference type="GO" id="GO:0006351">
    <property type="term" value="P:DNA-templated transcription"/>
    <property type="evidence" value="ECO:0007669"/>
    <property type="project" value="InterPro"/>
</dbReference>
<keyword evidence="1" id="KW-0479">Metal-binding</keyword>
<dbReference type="CDD" id="cd00067">
    <property type="entry name" value="GAL4"/>
    <property type="match status" value="1"/>
</dbReference>
<organism evidence="9 10">
    <name type="scientific">Ophiostoma piceae (strain UAMH 11346)</name>
    <name type="common">Sap stain fungus</name>
    <dbReference type="NCBI Taxonomy" id="1262450"/>
    <lineage>
        <taxon>Eukaryota</taxon>
        <taxon>Fungi</taxon>
        <taxon>Dikarya</taxon>
        <taxon>Ascomycota</taxon>
        <taxon>Pezizomycotina</taxon>
        <taxon>Sordariomycetes</taxon>
        <taxon>Sordariomycetidae</taxon>
        <taxon>Ophiostomatales</taxon>
        <taxon>Ophiostomataceae</taxon>
        <taxon>Ophiostoma</taxon>
    </lineage>
</organism>
<dbReference type="eggNOG" id="ENOG502SMJ2">
    <property type="taxonomic scope" value="Eukaryota"/>
</dbReference>
<evidence type="ECO:0000256" key="6">
    <source>
        <dbReference type="ARBA" id="ARBA00023242"/>
    </source>
</evidence>
<dbReference type="OrthoDB" id="25391at2759"/>
<evidence type="ECO:0000256" key="7">
    <source>
        <dbReference type="SAM" id="MobiDB-lite"/>
    </source>
</evidence>
<proteinExistence type="predicted"/>
<dbReference type="PROSITE" id="PS00463">
    <property type="entry name" value="ZN2_CY6_FUNGAL_1"/>
    <property type="match status" value="1"/>
</dbReference>
<protein>
    <submittedName>
        <fullName evidence="9">Acetamidase regulatory protein</fullName>
    </submittedName>
</protein>
<dbReference type="CDD" id="cd12148">
    <property type="entry name" value="fungal_TF_MHR"/>
    <property type="match status" value="1"/>
</dbReference>
<dbReference type="PANTHER" id="PTHR47171">
    <property type="entry name" value="FARA-RELATED"/>
    <property type="match status" value="1"/>
</dbReference>
<evidence type="ECO:0000313" key="10">
    <source>
        <dbReference type="Proteomes" id="UP000016923"/>
    </source>
</evidence>
<keyword evidence="4" id="KW-0238">DNA-binding</keyword>
<dbReference type="Gene3D" id="4.10.240.10">
    <property type="entry name" value="Zn(2)-C6 fungal-type DNA-binding domain"/>
    <property type="match status" value="1"/>
</dbReference>
<reference evidence="9 10" key="1">
    <citation type="journal article" date="2013" name="BMC Genomics">
        <title>The genome and transcriptome of the pine saprophyte Ophiostoma piceae, and a comparison with the bark beetle-associated pine pathogen Grosmannia clavigera.</title>
        <authorList>
            <person name="Haridas S."/>
            <person name="Wang Y."/>
            <person name="Lim L."/>
            <person name="Massoumi Alamouti S."/>
            <person name="Jackman S."/>
            <person name="Docking R."/>
            <person name="Robertson G."/>
            <person name="Birol I."/>
            <person name="Bohlmann J."/>
            <person name="Breuil C."/>
        </authorList>
    </citation>
    <scope>NUCLEOTIDE SEQUENCE [LARGE SCALE GENOMIC DNA]</scope>
    <source>
        <strain evidence="9 10">UAMH 11346</strain>
    </source>
</reference>
<feature type="region of interest" description="Disordered" evidence="7">
    <location>
        <begin position="52"/>
        <end position="132"/>
    </location>
</feature>
<feature type="domain" description="Zn(2)-C6 fungal-type" evidence="8">
    <location>
        <begin position="10"/>
        <end position="41"/>
    </location>
</feature>
<dbReference type="PROSITE" id="PS50048">
    <property type="entry name" value="ZN2_CY6_FUNGAL_2"/>
    <property type="match status" value="1"/>
</dbReference>
<dbReference type="InterPro" id="IPR007219">
    <property type="entry name" value="XnlR_reg_dom"/>
</dbReference>
<feature type="region of interest" description="Disordered" evidence="7">
    <location>
        <begin position="205"/>
        <end position="231"/>
    </location>
</feature>
<dbReference type="PANTHER" id="PTHR47171:SF3">
    <property type="entry name" value="FARA-RELATED"/>
    <property type="match status" value="1"/>
</dbReference>
<dbReference type="OMA" id="KINPYFP"/>
<evidence type="ECO:0000259" key="8">
    <source>
        <dbReference type="PROSITE" id="PS50048"/>
    </source>
</evidence>
<name>S3CAD8_OPHP1</name>